<dbReference type="GO" id="GO:0046656">
    <property type="term" value="P:folic acid biosynthetic process"/>
    <property type="evidence" value="ECO:0007669"/>
    <property type="project" value="UniProtKB-KW"/>
</dbReference>
<evidence type="ECO:0000313" key="15">
    <source>
        <dbReference type="EMBL" id="NYT46970.1"/>
    </source>
</evidence>
<evidence type="ECO:0000256" key="8">
    <source>
        <dbReference type="ARBA" id="ARBA00035676"/>
    </source>
</evidence>
<evidence type="ECO:0000256" key="12">
    <source>
        <dbReference type="NCBIfam" id="TIGR03461"/>
    </source>
</evidence>
<dbReference type="PROSITE" id="PS00770">
    <property type="entry name" value="AA_TRANSFER_CLASS_4"/>
    <property type="match status" value="1"/>
</dbReference>
<reference evidence="15 16" key="1">
    <citation type="submission" date="2020-05" db="EMBL/GenBank/DDBJ databases">
        <title>Horizontal transmission and recombination maintain forever young bacterial symbiont genomes.</title>
        <authorList>
            <person name="Russell S.L."/>
            <person name="Pepper-Tunick E."/>
            <person name="Svedberg J."/>
            <person name="Byrne A."/>
            <person name="Ruelas Castillo J."/>
            <person name="Vollmers C."/>
            <person name="Beinart R.A."/>
            <person name="Corbett-Detig R."/>
        </authorList>
    </citation>
    <scope>NUCLEOTIDE SEQUENCE [LARGE SCALE GENOMIC DNA]</scope>
    <source>
        <strain evidence="15">4727-3</strain>
    </source>
</reference>
<protein>
    <recommendedName>
        <fullName evidence="11 12">Aminodeoxychorismate lyase</fullName>
        <ecNumber evidence="8 12">4.1.3.38</ecNumber>
    </recommendedName>
</protein>
<evidence type="ECO:0000256" key="11">
    <source>
        <dbReference type="ARBA" id="ARBA00069174"/>
    </source>
</evidence>
<comment type="subunit">
    <text evidence="3">Homodimer.</text>
</comment>
<dbReference type="FunFam" id="3.20.10.10:FF:000002">
    <property type="entry name" value="D-alanine aminotransferase"/>
    <property type="match status" value="1"/>
</dbReference>
<comment type="caution">
    <text evidence="15">The sequence shown here is derived from an EMBL/GenBank/DDBJ whole genome shotgun (WGS) entry which is preliminary data.</text>
</comment>
<evidence type="ECO:0000256" key="1">
    <source>
        <dbReference type="ARBA" id="ARBA00001933"/>
    </source>
</evidence>
<evidence type="ECO:0000256" key="13">
    <source>
        <dbReference type="RuleBase" id="RU004106"/>
    </source>
</evidence>
<dbReference type="GO" id="GO:0030170">
    <property type="term" value="F:pyridoxal phosphate binding"/>
    <property type="evidence" value="ECO:0007669"/>
    <property type="project" value="InterPro"/>
</dbReference>
<comment type="cofactor">
    <cofactor evidence="1 14">
        <name>pyridoxal 5'-phosphate</name>
        <dbReference type="ChEBI" id="CHEBI:597326"/>
    </cofactor>
</comment>
<dbReference type="NCBIfam" id="NF004761">
    <property type="entry name" value="PRK06092.1"/>
    <property type="match status" value="1"/>
</dbReference>
<dbReference type="PANTHER" id="PTHR42743:SF2">
    <property type="entry name" value="AMINODEOXYCHORISMATE LYASE"/>
    <property type="match status" value="1"/>
</dbReference>
<evidence type="ECO:0000313" key="16">
    <source>
        <dbReference type="Proteomes" id="UP000537890"/>
    </source>
</evidence>
<evidence type="ECO:0000256" key="5">
    <source>
        <dbReference type="ARBA" id="ARBA00022909"/>
    </source>
</evidence>
<dbReference type="InterPro" id="IPR043132">
    <property type="entry name" value="BCAT-like_C"/>
</dbReference>
<evidence type="ECO:0000256" key="14">
    <source>
        <dbReference type="RuleBase" id="RU004516"/>
    </source>
</evidence>
<gene>
    <name evidence="15" type="primary">pabC</name>
    <name evidence="15" type="ORF">H0A75_04455</name>
</gene>
<dbReference type="GO" id="GO:0008153">
    <property type="term" value="P:4-aminobenzoate biosynthetic process"/>
    <property type="evidence" value="ECO:0007669"/>
    <property type="project" value="UniProtKB-UniRule"/>
</dbReference>
<accession>A0A7Z0MP43</accession>
<dbReference type="EMBL" id="JACCHS010000063">
    <property type="protein sequence ID" value="NYT46970.1"/>
    <property type="molecule type" value="Genomic_DNA"/>
</dbReference>
<evidence type="ECO:0000256" key="7">
    <source>
        <dbReference type="ARBA" id="ARBA00035633"/>
    </source>
</evidence>
<evidence type="ECO:0000256" key="9">
    <source>
        <dbReference type="ARBA" id="ARBA00049529"/>
    </source>
</evidence>
<evidence type="ECO:0000256" key="3">
    <source>
        <dbReference type="ARBA" id="ARBA00011738"/>
    </source>
</evidence>
<dbReference type="EC" id="4.1.3.38" evidence="8 12"/>
<dbReference type="GO" id="GO:0005829">
    <property type="term" value="C:cytosol"/>
    <property type="evidence" value="ECO:0007669"/>
    <property type="project" value="TreeGrafter"/>
</dbReference>
<evidence type="ECO:0000256" key="6">
    <source>
        <dbReference type="ARBA" id="ARBA00023239"/>
    </source>
</evidence>
<dbReference type="AlphaFoldDB" id="A0A7Z0MP43"/>
<proteinExistence type="inferred from homology"/>
<dbReference type="Gene3D" id="3.30.470.10">
    <property type="match status" value="1"/>
</dbReference>
<keyword evidence="5" id="KW-0289">Folate biosynthesis</keyword>
<comment type="catalytic activity">
    <reaction evidence="9">
        <text>4-amino-4-deoxychorismate = 4-aminobenzoate + pyruvate + H(+)</text>
        <dbReference type="Rhea" id="RHEA:16201"/>
        <dbReference type="ChEBI" id="CHEBI:15361"/>
        <dbReference type="ChEBI" id="CHEBI:15378"/>
        <dbReference type="ChEBI" id="CHEBI:17836"/>
        <dbReference type="ChEBI" id="CHEBI:58406"/>
        <dbReference type="EC" id="4.1.3.38"/>
    </reaction>
</comment>
<evidence type="ECO:0000256" key="4">
    <source>
        <dbReference type="ARBA" id="ARBA00022898"/>
    </source>
</evidence>
<dbReference type="InterPro" id="IPR036038">
    <property type="entry name" value="Aminotransferase-like"/>
</dbReference>
<dbReference type="Pfam" id="PF01063">
    <property type="entry name" value="Aminotran_4"/>
    <property type="match status" value="1"/>
</dbReference>
<dbReference type="InterPro" id="IPR043131">
    <property type="entry name" value="BCAT-like_N"/>
</dbReference>
<dbReference type="InterPro" id="IPR017824">
    <property type="entry name" value="Aminodeoxychorismate_lyase_IV"/>
</dbReference>
<organism evidence="15 16">
    <name type="scientific">Candidatus Methanofishera endochildressiae</name>
    <dbReference type="NCBI Taxonomy" id="2738884"/>
    <lineage>
        <taxon>Bacteria</taxon>
        <taxon>Pseudomonadati</taxon>
        <taxon>Pseudomonadota</taxon>
        <taxon>Gammaproteobacteria</taxon>
        <taxon>Candidatus Methanofishera</taxon>
    </lineage>
</organism>
<dbReference type="Proteomes" id="UP000537890">
    <property type="component" value="Unassembled WGS sequence"/>
</dbReference>
<dbReference type="PANTHER" id="PTHR42743">
    <property type="entry name" value="AMINO-ACID AMINOTRANSFERASE"/>
    <property type="match status" value="1"/>
</dbReference>
<keyword evidence="6 15" id="KW-0456">Lyase</keyword>
<sequence>MILVNGKLQNTLEITDRGLHYGDGLFETIEVTRQTPVFLAQHLARLKAGCQVLQIPYPDETLLLDEITQLSKTSEQGVLKIILTRGSGGRGYRQPDLLKPTRIIALHPFPDFPENYKTQGILARFCRTRLGLNPLLAGLKHNNRLEQVLARAEWQDEFQEGLMLNLNEHVIEGTMSNVFLVKEQKLYTPEITVSGIKGVMRQLILMIAADNQMPVQETSITKDFVLDADELFVSNSIIDIWPIKALDNHSYPVGLITQKIMAKLAAYKVSDSSHDIT</sequence>
<dbReference type="SUPFAM" id="SSF56752">
    <property type="entry name" value="D-aminoacid aminotransferase-like PLP-dependent enzymes"/>
    <property type="match status" value="1"/>
</dbReference>
<dbReference type="InterPro" id="IPR018300">
    <property type="entry name" value="Aminotrans_IV_CS"/>
</dbReference>
<dbReference type="InterPro" id="IPR050571">
    <property type="entry name" value="Class-IV_PLP-Dep_Aminotrnsfr"/>
</dbReference>
<name>A0A7Z0MP43_9GAMM</name>
<dbReference type="InterPro" id="IPR001544">
    <property type="entry name" value="Aminotrans_IV"/>
</dbReference>
<dbReference type="GO" id="GO:0008696">
    <property type="term" value="F:4-amino-4-deoxychorismate lyase activity"/>
    <property type="evidence" value="ECO:0007669"/>
    <property type="project" value="UniProtKB-UniRule"/>
</dbReference>
<evidence type="ECO:0000256" key="2">
    <source>
        <dbReference type="ARBA" id="ARBA00009320"/>
    </source>
</evidence>
<dbReference type="Gene3D" id="3.20.10.10">
    <property type="entry name" value="D-amino Acid Aminotransferase, subunit A, domain 2"/>
    <property type="match status" value="1"/>
</dbReference>
<comment type="function">
    <text evidence="10">Involved in the biosynthesis of p-aminobenzoate (PABA), a precursor of tetrahydrofolate. Converts 4-amino-4-deoxychorismate into 4-aminobenzoate (PABA) and pyruvate.</text>
</comment>
<comment type="pathway">
    <text evidence="7">Cofactor biosynthesis; tetrahydrofolate biosynthesis; 4-aminobenzoate from chorismate: step 2/2.</text>
</comment>
<dbReference type="CDD" id="cd01559">
    <property type="entry name" value="ADCL_like"/>
    <property type="match status" value="1"/>
</dbReference>
<dbReference type="NCBIfam" id="TIGR03461">
    <property type="entry name" value="pabC_Proteo"/>
    <property type="match status" value="1"/>
</dbReference>
<comment type="similarity">
    <text evidence="2 13">Belongs to the class-IV pyridoxal-phosphate-dependent aminotransferase family.</text>
</comment>
<keyword evidence="4 14" id="KW-0663">Pyridoxal phosphate</keyword>
<evidence type="ECO:0000256" key="10">
    <source>
        <dbReference type="ARBA" id="ARBA00054027"/>
    </source>
</evidence>